<organism evidence="1 2">
    <name type="scientific">Trichonephila inaurata madagascariensis</name>
    <dbReference type="NCBI Taxonomy" id="2747483"/>
    <lineage>
        <taxon>Eukaryota</taxon>
        <taxon>Metazoa</taxon>
        <taxon>Ecdysozoa</taxon>
        <taxon>Arthropoda</taxon>
        <taxon>Chelicerata</taxon>
        <taxon>Arachnida</taxon>
        <taxon>Araneae</taxon>
        <taxon>Araneomorphae</taxon>
        <taxon>Entelegynae</taxon>
        <taxon>Araneoidea</taxon>
        <taxon>Nephilidae</taxon>
        <taxon>Trichonephila</taxon>
        <taxon>Trichonephila inaurata</taxon>
    </lineage>
</organism>
<gene>
    <name evidence="1" type="ORF">TNIN_400811</name>
</gene>
<dbReference type="Gene3D" id="3.30.420.10">
    <property type="entry name" value="Ribonuclease H-like superfamily/Ribonuclease H"/>
    <property type="match status" value="1"/>
</dbReference>
<dbReference type="GO" id="GO:0003676">
    <property type="term" value="F:nucleic acid binding"/>
    <property type="evidence" value="ECO:0007669"/>
    <property type="project" value="InterPro"/>
</dbReference>
<name>A0A8X7C543_9ARAC</name>
<proteinExistence type="predicted"/>
<evidence type="ECO:0000313" key="2">
    <source>
        <dbReference type="Proteomes" id="UP000886998"/>
    </source>
</evidence>
<dbReference type="EMBL" id="BMAV01009575">
    <property type="protein sequence ID" value="GFY53942.1"/>
    <property type="molecule type" value="Genomic_DNA"/>
</dbReference>
<dbReference type="Proteomes" id="UP000886998">
    <property type="component" value="Unassembled WGS sequence"/>
</dbReference>
<reference evidence="1" key="1">
    <citation type="submission" date="2020-08" db="EMBL/GenBank/DDBJ databases">
        <title>Multicomponent nature underlies the extraordinary mechanical properties of spider dragline silk.</title>
        <authorList>
            <person name="Kono N."/>
            <person name="Nakamura H."/>
            <person name="Mori M."/>
            <person name="Yoshida Y."/>
            <person name="Ohtoshi R."/>
            <person name="Malay A.D."/>
            <person name="Moran D.A.P."/>
            <person name="Tomita M."/>
            <person name="Numata K."/>
            <person name="Arakawa K."/>
        </authorList>
    </citation>
    <scope>NUCLEOTIDE SEQUENCE</scope>
</reference>
<dbReference type="PANTHER" id="PTHR46060:SF1">
    <property type="entry name" value="MARINER MOS1 TRANSPOSASE-LIKE PROTEIN"/>
    <property type="match status" value="1"/>
</dbReference>
<evidence type="ECO:0000313" key="1">
    <source>
        <dbReference type="EMBL" id="GFY53942.1"/>
    </source>
</evidence>
<accession>A0A8X7C543</accession>
<dbReference type="AlphaFoldDB" id="A0A8X7C543"/>
<dbReference type="Pfam" id="PF01359">
    <property type="entry name" value="Transposase_1"/>
    <property type="match status" value="1"/>
</dbReference>
<dbReference type="PANTHER" id="PTHR46060">
    <property type="entry name" value="MARINER MOS1 TRANSPOSASE-LIKE PROTEIN"/>
    <property type="match status" value="1"/>
</dbReference>
<protein>
    <submittedName>
        <fullName evidence="1">Uncharacterized protein</fullName>
    </submittedName>
</protein>
<dbReference type="InterPro" id="IPR036397">
    <property type="entry name" value="RNaseH_sf"/>
</dbReference>
<dbReference type="InterPro" id="IPR001888">
    <property type="entry name" value="Transposase_1"/>
</dbReference>
<dbReference type="OrthoDB" id="6436943at2759"/>
<keyword evidence="2" id="KW-1185">Reference proteome</keyword>
<dbReference type="InterPro" id="IPR052709">
    <property type="entry name" value="Transposase-MT_Hybrid"/>
</dbReference>
<comment type="caution">
    <text evidence="1">The sequence shown here is derived from an EMBL/GenBank/DDBJ whole genome shotgun (WGS) entry which is preliminary data.</text>
</comment>
<sequence length="104" mass="12021">MKFKVTSSADKVMATIFWDSCGVILINYLERCVCGHTISADHSCSTLTRLREAIQRKRPGMLSECVIFLHENARPQRLKQRTDWCNRLGEKSRVTAIQPKFYTQ</sequence>